<feature type="domain" description="Ionotropic glutamate receptor L-glutamate and glycine-binding" evidence="21">
    <location>
        <begin position="461"/>
        <end position="524"/>
    </location>
</feature>
<feature type="chain" id="PRO_5034808479" description="Glutamate receptor" evidence="18">
    <location>
        <begin position="24"/>
        <end position="1013"/>
    </location>
</feature>
<dbReference type="InterPro" id="IPR001508">
    <property type="entry name" value="Iono_Glu_rcpt_met"/>
</dbReference>
<dbReference type="FunFam" id="3.40.190.10:FF:000097">
    <property type="entry name" value="Putative glutamate receptor ionotropic NMDA 3A"/>
    <property type="match status" value="1"/>
</dbReference>
<dbReference type="AlphaFoldDB" id="A0A8B7AYU8"/>
<keyword evidence="7 18" id="KW-0770">Synapse</keyword>
<comment type="subcellular location">
    <subcellularLocation>
        <location evidence="1">Cell membrane</location>
        <topology evidence="1">Multi-pass membrane protein</topology>
    </subcellularLocation>
    <subcellularLocation>
        <location evidence="18">Postsynaptic cell membrane</location>
        <topology evidence="18">Multi-pass membrane protein</topology>
    </subcellularLocation>
</comment>
<dbReference type="PANTHER" id="PTHR18966">
    <property type="entry name" value="IONOTROPIC GLUTAMATE RECEPTOR"/>
    <property type="match status" value="1"/>
</dbReference>
<keyword evidence="2 18" id="KW-0813">Transport</keyword>
<keyword evidence="3 18" id="KW-1003">Cell membrane</keyword>
<keyword evidence="11" id="KW-0325">Glycoprotein</keyword>
<dbReference type="SUPFAM" id="SSF53850">
    <property type="entry name" value="Periplasmic binding protein-like II"/>
    <property type="match status" value="1"/>
</dbReference>
<feature type="site" description="Crucial to convey clamshell closure to channel opening" evidence="16">
    <location>
        <position position="679"/>
    </location>
</feature>
<dbReference type="GeneID" id="103208852"/>
<evidence type="ECO:0000256" key="12">
    <source>
        <dbReference type="ARBA" id="ARBA00023257"/>
    </source>
</evidence>
<evidence type="ECO:0000256" key="5">
    <source>
        <dbReference type="ARBA" id="ARBA00022729"/>
    </source>
</evidence>
<evidence type="ECO:0000256" key="18">
    <source>
        <dbReference type="RuleBase" id="RU367118"/>
    </source>
</evidence>
<dbReference type="GO" id="GO:0015276">
    <property type="term" value="F:ligand-gated monoatomic ion channel activity"/>
    <property type="evidence" value="ECO:0007669"/>
    <property type="project" value="InterPro"/>
</dbReference>
<evidence type="ECO:0000256" key="16">
    <source>
        <dbReference type="PIRSR" id="PIRSR601508-2"/>
    </source>
</evidence>
<keyword evidence="4 18" id="KW-0812">Transmembrane</keyword>
<feature type="region of interest" description="Disordered" evidence="19">
    <location>
        <begin position="702"/>
        <end position="723"/>
    </location>
</feature>
<dbReference type="CTD" id="116444"/>
<evidence type="ECO:0000256" key="8">
    <source>
        <dbReference type="ARBA" id="ARBA00023065"/>
    </source>
</evidence>
<dbReference type="Gene3D" id="1.10.287.70">
    <property type="match status" value="1"/>
</dbReference>
<evidence type="ECO:0000256" key="3">
    <source>
        <dbReference type="ARBA" id="ARBA00022475"/>
    </source>
</evidence>
<dbReference type="Gene3D" id="3.40.190.10">
    <property type="entry name" value="Periplasmic binding protein-like II"/>
    <property type="match status" value="2"/>
</dbReference>
<gene>
    <name evidence="23" type="primary">GRIN3B</name>
</gene>
<feature type="binding site" evidence="15">
    <location>
        <position position="535"/>
    </location>
    <ligand>
        <name>L-glutamate</name>
        <dbReference type="ChEBI" id="CHEBI:29985"/>
    </ligand>
</feature>
<keyword evidence="8 18" id="KW-0406">Ion transport</keyword>
<feature type="signal peptide" evidence="18">
    <location>
        <begin position="1"/>
        <end position="23"/>
    </location>
</feature>
<name>A0A8B7AYU8_ORYAF</name>
<dbReference type="RefSeq" id="XP_007952784.1">
    <property type="nucleotide sequence ID" value="XM_007954593.1"/>
</dbReference>
<evidence type="ECO:0000256" key="2">
    <source>
        <dbReference type="ARBA" id="ARBA00022448"/>
    </source>
</evidence>
<keyword evidence="14 18" id="KW-0407">Ion channel</keyword>
<dbReference type="Pfam" id="PF10613">
    <property type="entry name" value="Lig_chan-Glu_bd"/>
    <property type="match status" value="1"/>
</dbReference>
<comment type="function">
    <text evidence="18">Receptor for glutamate that functions as a ligand-gated ion channel in the central nervous system and plays an important role in excitatory synaptic transmission. L-glutamate acts as an excitatory neurotransmitter at many synapses in the central nervous system.</text>
</comment>
<keyword evidence="22" id="KW-1185">Reference proteome</keyword>
<feature type="compositionally biased region" description="Basic and acidic residues" evidence="19">
    <location>
        <begin position="890"/>
        <end position="906"/>
    </location>
</feature>
<dbReference type="SMART" id="SM00079">
    <property type="entry name" value="PBPe"/>
    <property type="match status" value="1"/>
</dbReference>
<dbReference type="PRINTS" id="PR00177">
    <property type="entry name" value="NMDARECEPTOR"/>
</dbReference>
<feature type="binding site" evidence="15">
    <location>
        <position position="702"/>
    </location>
    <ligand>
        <name>L-glutamate</name>
        <dbReference type="ChEBI" id="CHEBI:29985"/>
    </ligand>
</feature>
<dbReference type="Proteomes" id="UP000694850">
    <property type="component" value="Unplaced"/>
</dbReference>
<feature type="binding site" evidence="15">
    <location>
        <position position="743"/>
    </location>
    <ligand>
        <name>L-glutamate</name>
        <dbReference type="ChEBI" id="CHEBI:29985"/>
    </ligand>
</feature>
<evidence type="ECO:0000259" key="21">
    <source>
        <dbReference type="SMART" id="SM00918"/>
    </source>
</evidence>
<dbReference type="CDD" id="cd13720">
    <property type="entry name" value="PBP2_iGluR_NMDA_Nr3"/>
    <property type="match status" value="1"/>
</dbReference>
<feature type="transmembrane region" description="Helical" evidence="18">
    <location>
        <begin position="577"/>
        <end position="594"/>
    </location>
</feature>
<evidence type="ECO:0000256" key="9">
    <source>
        <dbReference type="ARBA" id="ARBA00023136"/>
    </source>
</evidence>
<evidence type="ECO:0000256" key="14">
    <source>
        <dbReference type="ARBA" id="ARBA00023303"/>
    </source>
</evidence>
<feature type="domain" description="Ionotropic glutamate receptor C-terminal" evidence="20">
    <location>
        <begin position="460"/>
        <end position="808"/>
    </location>
</feature>
<keyword evidence="13 18" id="KW-1071">Ligand-gated ion channel</keyword>
<evidence type="ECO:0000256" key="7">
    <source>
        <dbReference type="ARBA" id="ARBA00023018"/>
    </source>
</evidence>
<dbReference type="SUPFAM" id="SSF53822">
    <property type="entry name" value="Periplasmic binding protein-like I"/>
    <property type="match status" value="1"/>
</dbReference>
<dbReference type="OrthoDB" id="5984008at2759"/>
<evidence type="ECO:0000256" key="11">
    <source>
        <dbReference type="ARBA" id="ARBA00023180"/>
    </source>
</evidence>
<dbReference type="FunFam" id="3.40.190.10:FF:000066">
    <property type="entry name" value="Glutamate receptor ionotropic, NMDA 3A"/>
    <property type="match status" value="1"/>
</dbReference>
<dbReference type="InterPro" id="IPR028082">
    <property type="entry name" value="Peripla_BP_I"/>
</dbReference>
<feature type="binding site" evidence="15">
    <location>
        <position position="540"/>
    </location>
    <ligand>
        <name>L-glutamate</name>
        <dbReference type="ChEBI" id="CHEBI:29985"/>
    </ligand>
</feature>
<keyword evidence="9 18" id="KW-0472">Membrane</keyword>
<dbReference type="GO" id="GO:0038023">
    <property type="term" value="F:signaling receptor activity"/>
    <property type="evidence" value="ECO:0007669"/>
    <property type="project" value="InterPro"/>
</dbReference>
<keyword evidence="12 18" id="KW-0628">Postsynaptic cell membrane</keyword>
<dbReference type="Pfam" id="PF00060">
    <property type="entry name" value="Lig_chan"/>
    <property type="match status" value="1"/>
</dbReference>
<evidence type="ECO:0000256" key="10">
    <source>
        <dbReference type="ARBA" id="ARBA00023170"/>
    </source>
</evidence>
<feature type="transmembrane region" description="Helical" evidence="18">
    <location>
        <begin position="832"/>
        <end position="854"/>
    </location>
</feature>
<protein>
    <recommendedName>
        <fullName evidence="18">Glutamate receptor</fullName>
    </recommendedName>
</protein>
<accession>A0A8B7AYU8</accession>
<reference evidence="23" key="1">
    <citation type="submission" date="2025-08" db="UniProtKB">
        <authorList>
            <consortium name="RefSeq"/>
        </authorList>
    </citation>
    <scope>IDENTIFICATION</scope>
</reference>
<dbReference type="InterPro" id="IPR001320">
    <property type="entry name" value="Iontro_rcpt_C"/>
</dbReference>
<evidence type="ECO:0000256" key="19">
    <source>
        <dbReference type="SAM" id="MobiDB-lite"/>
    </source>
</evidence>
<dbReference type="SMART" id="SM00918">
    <property type="entry name" value="Lig_chan-Glu_bd"/>
    <property type="match status" value="1"/>
</dbReference>
<keyword evidence="10 18" id="KW-0675">Receptor</keyword>
<feature type="transmembrane region" description="Helical" evidence="18">
    <location>
        <begin position="646"/>
        <end position="671"/>
    </location>
</feature>
<keyword evidence="17" id="KW-1015">Disulfide bond</keyword>
<feature type="transmembrane region" description="Helical" evidence="18">
    <location>
        <begin position="615"/>
        <end position="634"/>
    </location>
</feature>
<keyword evidence="6 18" id="KW-1133">Transmembrane helix</keyword>
<proteinExistence type="inferred from homology"/>
<evidence type="ECO:0000313" key="23">
    <source>
        <dbReference type="RefSeq" id="XP_007952784.1"/>
    </source>
</evidence>
<sequence>MEFVRRALWLGLALVLRPGPAHGHPQPCGELVGSGGSLRLGAFLPRAPAARARARAALARATLLLPQLSHNLSLELVAAAPPARDPASLARGLCRALAAPGVAALLAFPEARPELLQLHFLATATETPVLSVLRRDARAPFGAPSPFHLQLDWASPLETLLDVLVSVVQAHAWEDIGLVLCRVRDPSGLLALWTRRAGRAPKLLLDLSRPDADDAGLQVRLAPLGALAGAEAPVPAAVLLGCNAAHAQQVLAAVPPGPRWLLGTPLPARALPTEGLPPGLLAVGEVARPPLEAVIQDAVELVARASGRAAHLQPERALLPRIVSCTELRPAGPESLGRLLARFLANTSFQGRTGPVWVTSTSQVHISRHFKVWGLRQDPLGTPAWATVGRWYDGRLELEPGGTAARPLHPPRTQARPRLRVVTLVEHPFVFTRESDEDGQCPAGQLCLEPGTNDSATLDALFAALANGSVPRALRKCCYGYCIDLLEQLAEDASFDFQLYIVGDGKYGALRDGRWTGLVGDLLAGTAHMAVTSFSINSARSRVVDFTSPFFSTSLGILVRTRDTASPIGAFTWPMHWTMWVGVFAALHLTALFLTLYEWRSPYGLTPRGRNRSTVFSYSSALNLCYAILFGRTVSSKTPKCPTGRFLMNLWAIFCLLVLSSYTANLAAVMVGDKTFEELSGIHDPKVGHHVVRGGLGLRAGSMDTHPHPPHPEPGTPAAPAVHSCNTEHLRSDPSKLDAFIMDKSLLDYEVSIDADCKLLTVGKPFAIEGYGIGLPQNSPLTSNLSEFISRYKSSGFIDLLHDKWYKMVPCGKRVFAVTETLQMGIYHFSGLFVLLCLGLGSALLSLLGEHVFYRLALPRIRRGNRLQYWLHTSQKIHRALNTELPGGQRGEKPEPDSRDPAEPHQQEAAALEAGSGGWRRVRRAVRTEQRRVRFLLEPEASDVDADAGPPEGPVWLCSNGRAPAPQPAGAPGPGELAALEKHITCVRERLRQALLRRGELLAQLGDGAREPQ</sequence>
<evidence type="ECO:0000256" key="13">
    <source>
        <dbReference type="ARBA" id="ARBA00023286"/>
    </source>
</evidence>
<feature type="disulfide bond" evidence="17">
    <location>
        <begin position="757"/>
        <end position="811"/>
    </location>
</feature>
<dbReference type="InterPro" id="IPR019594">
    <property type="entry name" value="Glu/Gly-bd"/>
</dbReference>
<dbReference type="GO" id="GO:0045211">
    <property type="term" value="C:postsynaptic membrane"/>
    <property type="evidence" value="ECO:0007669"/>
    <property type="project" value="UniProtKB-SubCell"/>
</dbReference>
<evidence type="ECO:0000313" key="22">
    <source>
        <dbReference type="Proteomes" id="UP000694850"/>
    </source>
</evidence>
<comment type="similarity">
    <text evidence="18">Belongs to the glutamate-gated ion channel (TC 1.A.10.1) family.</text>
</comment>
<evidence type="ECO:0000256" key="1">
    <source>
        <dbReference type="ARBA" id="ARBA00004651"/>
    </source>
</evidence>
<organism evidence="22 23">
    <name type="scientific">Orycteropus afer afer</name>
    <dbReference type="NCBI Taxonomy" id="1230840"/>
    <lineage>
        <taxon>Eukaryota</taxon>
        <taxon>Metazoa</taxon>
        <taxon>Chordata</taxon>
        <taxon>Craniata</taxon>
        <taxon>Vertebrata</taxon>
        <taxon>Euteleostomi</taxon>
        <taxon>Mammalia</taxon>
        <taxon>Eutheria</taxon>
        <taxon>Afrotheria</taxon>
        <taxon>Tubulidentata</taxon>
        <taxon>Orycteropodidae</taxon>
        <taxon>Orycteropus</taxon>
    </lineage>
</organism>
<evidence type="ECO:0000256" key="4">
    <source>
        <dbReference type="ARBA" id="ARBA00022692"/>
    </source>
</evidence>
<evidence type="ECO:0000256" key="15">
    <source>
        <dbReference type="PIRSR" id="PIRSR601508-1"/>
    </source>
</evidence>
<feature type="region of interest" description="Disordered" evidence="19">
    <location>
        <begin position="881"/>
        <end position="916"/>
    </location>
</feature>
<evidence type="ECO:0000256" key="17">
    <source>
        <dbReference type="PIRSR" id="PIRSR601508-3"/>
    </source>
</evidence>
<evidence type="ECO:0000256" key="6">
    <source>
        <dbReference type="ARBA" id="ARBA00022989"/>
    </source>
</evidence>
<keyword evidence="5 18" id="KW-0732">Signal</keyword>
<dbReference type="InterPro" id="IPR015683">
    <property type="entry name" value="Ionotropic_Glu_rcpt"/>
</dbReference>
<evidence type="ECO:0000259" key="20">
    <source>
        <dbReference type="SMART" id="SM00079"/>
    </source>
</evidence>